<feature type="compositionally biased region" description="Basic and acidic residues" evidence="1">
    <location>
        <begin position="366"/>
        <end position="375"/>
    </location>
</feature>
<proteinExistence type="predicted"/>
<evidence type="ECO:0000313" key="2">
    <source>
        <dbReference type="EMBL" id="ENN80152.1"/>
    </source>
</evidence>
<dbReference type="EMBL" id="KB740591">
    <property type="protein sequence ID" value="ENN80152.1"/>
    <property type="molecule type" value="Genomic_DNA"/>
</dbReference>
<feature type="non-terminal residue" evidence="2">
    <location>
        <position position="1"/>
    </location>
</feature>
<dbReference type="OMA" id="DMEFEPY"/>
<dbReference type="HOGENOM" id="CLU_295317_0_0_1"/>
<feature type="region of interest" description="Disordered" evidence="1">
    <location>
        <begin position="366"/>
        <end position="391"/>
    </location>
</feature>
<feature type="region of interest" description="Disordered" evidence="1">
    <location>
        <begin position="717"/>
        <end position="745"/>
    </location>
</feature>
<protein>
    <submittedName>
        <fullName evidence="2">Uncharacterized protein</fullName>
    </submittedName>
</protein>
<feature type="compositionally biased region" description="Polar residues" evidence="1">
    <location>
        <begin position="9"/>
        <end position="20"/>
    </location>
</feature>
<name>N6UN53_DENPD</name>
<feature type="region of interest" description="Disordered" evidence="1">
    <location>
        <begin position="1"/>
        <end position="20"/>
    </location>
</feature>
<reference evidence="2" key="1">
    <citation type="journal article" date="2013" name="Genome Biol.">
        <title>Draft genome of the mountain pine beetle, Dendroctonus ponderosae Hopkins, a major forest pest.</title>
        <authorList>
            <person name="Keeling C.I."/>
            <person name="Yuen M.M."/>
            <person name="Liao N.Y."/>
            <person name="Docking T.R."/>
            <person name="Chan S.K."/>
            <person name="Taylor G.A."/>
            <person name="Palmquist D.L."/>
            <person name="Jackman S.D."/>
            <person name="Nguyen A."/>
            <person name="Li M."/>
            <person name="Henderson H."/>
            <person name="Janes J.K."/>
            <person name="Zhao Y."/>
            <person name="Pandoh P."/>
            <person name="Moore R."/>
            <person name="Sperling F.A."/>
            <person name="Huber D.P."/>
            <person name="Birol I."/>
            <person name="Jones S.J."/>
            <person name="Bohlmann J."/>
        </authorList>
    </citation>
    <scope>NUCLEOTIDE SEQUENCE</scope>
</reference>
<dbReference type="AlphaFoldDB" id="N6UN53"/>
<feature type="compositionally biased region" description="Basic and acidic residues" evidence="1">
    <location>
        <begin position="808"/>
        <end position="818"/>
    </location>
</feature>
<feature type="compositionally biased region" description="Low complexity" evidence="1">
    <location>
        <begin position="376"/>
        <end position="386"/>
    </location>
</feature>
<organism evidence="2">
    <name type="scientific">Dendroctonus ponderosae</name>
    <name type="common">Mountain pine beetle</name>
    <dbReference type="NCBI Taxonomy" id="77166"/>
    <lineage>
        <taxon>Eukaryota</taxon>
        <taxon>Metazoa</taxon>
        <taxon>Ecdysozoa</taxon>
        <taxon>Arthropoda</taxon>
        <taxon>Hexapoda</taxon>
        <taxon>Insecta</taxon>
        <taxon>Pterygota</taxon>
        <taxon>Neoptera</taxon>
        <taxon>Endopterygota</taxon>
        <taxon>Coleoptera</taxon>
        <taxon>Polyphaga</taxon>
        <taxon>Cucujiformia</taxon>
        <taxon>Curculionidae</taxon>
        <taxon>Scolytinae</taxon>
        <taxon>Dendroctonus</taxon>
    </lineage>
</organism>
<accession>N6UN53</accession>
<sequence>MPAKRAPTVENSAESRSFQNNTCDIQNRTRSVRRIRTSLKDKYSRGSLDNVSRIPWEECNLDEESTLRRTRSLAISRENLFYSLDYIETTENHRRRAQLIPRAKLIEKSFIKDSRDGSCHTSNKTKQVVVDNETNLLPAYKIQSPKACTKKASLTSNGQKCRYWAHEKRPQKTNVWAGIIKDSIIYEPFQVENIRAPAKKILNKPEEIPPDYSPLPRNISLNHFPHEEHIYDIPPEYATQNNSPFSENKAHYRTGIYTSSPSNIRSRKPFEDLTGLSLPNYYPDSEVTDNVSLTDVQSTYSQDKIRYTSLSNFPWGVSEQPDSISYDENIVLTKKPENLYVKPRTIRGPIPYHNFAYEKLPQFNSEKLKEPEKSSESTPEQQSSLEFETNTNCDEIKLNNEHISKEKSSSELVDCDKPEPHCKVIGNVKIAKVPKRSKKQSISNKGTEKEFAEAVKSINNTLLNNGFRIDFNNNKTQQVKLELKSSKLEKKKDMMDPEIKEKVDNMRTYWTNIMGTNDLEKCDEEKELESSPCKILEIQTKVNNVKKKFQPDKEINEDKEISPNKVQLAKQLFEPKPVQEKVDKISPAIKETCNYFEKPSVIRESSCYESLSPNSVELVTVKHKNATAIERPRKSPKDCAKPKKPLSKANSINVPEFDHVRYKVIKQELFNKKIIANCENQAQFDGLMQYLQDYSFQELLLDNNIVIIEPIRTKVPHQNQKNVSKNDKKNNNSANQVPDDNKDVDFDDVKQGIRKHFFYHPIRVNKEVNDDELPNPDVVRQARQFFEKEVLKIQSDRENGFEKEQYKNIGADPDKDKCSTSSSAASTLSDAEEEPMYDSLDQEYCCTTEYVSEDILEKIREYGTTVTYYGGRVVNQHNGQPILTKVIMEEIKNNEKRCMECNSCRRRSVDKTLNEVNKEYQGIKFKLIKSNSCNSRLELVGAAKNKELTKDSSNKLDVNKRSDKENNYLKEFNNNNDSNDMKCLNIDKNAINENIKLASQPRIIGEERKIPDKIYGKLSEINNEQPNTEFQLNGKGDEKIKNYDYHEKIKSNRRPCDMEFEPYEESLEPWDQRKKLI</sequence>
<feature type="compositionally biased region" description="Low complexity" evidence="1">
    <location>
        <begin position="819"/>
        <end position="829"/>
    </location>
</feature>
<feature type="region of interest" description="Disordered" evidence="1">
    <location>
        <begin position="808"/>
        <end position="836"/>
    </location>
</feature>
<gene>
    <name evidence="2" type="ORF">YQE_03416</name>
</gene>
<evidence type="ECO:0000256" key="1">
    <source>
        <dbReference type="SAM" id="MobiDB-lite"/>
    </source>
</evidence>